<dbReference type="InterPro" id="IPR004119">
    <property type="entry name" value="EcKL"/>
</dbReference>
<dbReference type="PANTHER" id="PTHR11012:SF30">
    <property type="entry name" value="PROTEIN KINASE-LIKE DOMAIN-CONTAINING"/>
    <property type="match status" value="1"/>
</dbReference>
<dbReference type="Proteomes" id="UP000777438">
    <property type="component" value="Unassembled WGS sequence"/>
</dbReference>
<dbReference type="OrthoDB" id="191037at2759"/>
<comment type="caution">
    <text evidence="2">The sequence shown here is derived from an EMBL/GenBank/DDBJ whole genome shotgun (WGS) entry which is preliminary data.</text>
</comment>
<dbReference type="PANTHER" id="PTHR11012">
    <property type="entry name" value="PROTEIN KINASE-LIKE DOMAIN-CONTAINING"/>
    <property type="match status" value="1"/>
</dbReference>
<keyword evidence="2" id="KW-0808">Transferase</keyword>
<keyword evidence="3" id="KW-1185">Reference proteome</keyword>
<dbReference type="SUPFAM" id="SSF56112">
    <property type="entry name" value="Protein kinase-like (PK-like)"/>
    <property type="match status" value="1"/>
</dbReference>
<dbReference type="GO" id="GO:0016301">
    <property type="term" value="F:kinase activity"/>
    <property type="evidence" value="ECO:0007669"/>
    <property type="project" value="UniProtKB-KW"/>
</dbReference>
<dbReference type="SMART" id="SM00587">
    <property type="entry name" value="CHK"/>
    <property type="match status" value="1"/>
</dbReference>
<protein>
    <submittedName>
        <fullName evidence="2">Kinase-like domain-containing protein</fullName>
    </submittedName>
</protein>
<accession>A0A9P8W2Q2</accession>
<proteinExistence type="predicted"/>
<dbReference type="Pfam" id="PF02958">
    <property type="entry name" value="EcKL"/>
    <property type="match status" value="1"/>
</dbReference>
<evidence type="ECO:0000313" key="3">
    <source>
        <dbReference type="Proteomes" id="UP000777438"/>
    </source>
</evidence>
<dbReference type="EMBL" id="JAGPYM010000016">
    <property type="protein sequence ID" value="KAH6886335.1"/>
    <property type="molecule type" value="Genomic_DNA"/>
</dbReference>
<name>A0A9P8W2Q2_9HYPO</name>
<dbReference type="InterPro" id="IPR015897">
    <property type="entry name" value="CHK_kinase-like"/>
</dbReference>
<evidence type="ECO:0000259" key="1">
    <source>
        <dbReference type="SMART" id="SM00587"/>
    </source>
</evidence>
<keyword evidence="2" id="KW-0418">Kinase</keyword>
<dbReference type="AlphaFoldDB" id="A0A9P8W2Q2"/>
<reference evidence="2 3" key="1">
    <citation type="journal article" date="2021" name="Nat. Commun.">
        <title>Genetic determinants of endophytism in the Arabidopsis root mycobiome.</title>
        <authorList>
            <person name="Mesny F."/>
            <person name="Miyauchi S."/>
            <person name="Thiergart T."/>
            <person name="Pickel B."/>
            <person name="Atanasova L."/>
            <person name="Karlsson M."/>
            <person name="Huettel B."/>
            <person name="Barry K.W."/>
            <person name="Haridas S."/>
            <person name="Chen C."/>
            <person name="Bauer D."/>
            <person name="Andreopoulos W."/>
            <person name="Pangilinan J."/>
            <person name="LaButti K."/>
            <person name="Riley R."/>
            <person name="Lipzen A."/>
            <person name="Clum A."/>
            <person name="Drula E."/>
            <person name="Henrissat B."/>
            <person name="Kohler A."/>
            <person name="Grigoriev I.V."/>
            <person name="Martin F.M."/>
            <person name="Hacquard S."/>
        </authorList>
    </citation>
    <scope>NUCLEOTIDE SEQUENCE [LARGE SCALE GENOMIC DNA]</scope>
    <source>
        <strain evidence="2 3">MPI-CAGE-CH-0241</strain>
    </source>
</reference>
<gene>
    <name evidence="2" type="ORF">B0T10DRAFT_539350</name>
</gene>
<feature type="domain" description="CHK kinase-like" evidence="1">
    <location>
        <begin position="126"/>
        <end position="299"/>
    </location>
</feature>
<sequence>MSDEDTKSILPAVPEEVTAEWLSSVLKLKVKSIELTKSVLNATASKLFFTLTYEDDEEEADRPTHVCLKGGFNPAMLAIESYREILITMYSRETSFFNLVAPKLVNMTLPKVWWAGVNSAQGQAILVMDDLNHQGYTFGDPVEDWSVERVKKGVEQLAALHAGTWGWTLESHPWIIPAYEHVMIGLTMMWEASVFGEDRPPFPEVIKNQARTQAALKKHFATKNPRFSCQLHGDPHTGNTFLDKDERPFFLDWQTMHLGSAFHDFAYFVVGALSVEDRRAHELEILEHYVNYLTKFGVEGVSIDDEDVVKEYHKCCMSGLGWVLTPYDMQGRERVWAMCERYCAAIVDHKTIELVESLPEPESA</sequence>
<organism evidence="2 3">
    <name type="scientific">Thelonectria olida</name>
    <dbReference type="NCBI Taxonomy" id="1576542"/>
    <lineage>
        <taxon>Eukaryota</taxon>
        <taxon>Fungi</taxon>
        <taxon>Dikarya</taxon>
        <taxon>Ascomycota</taxon>
        <taxon>Pezizomycotina</taxon>
        <taxon>Sordariomycetes</taxon>
        <taxon>Hypocreomycetidae</taxon>
        <taxon>Hypocreales</taxon>
        <taxon>Nectriaceae</taxon>
        <taxon>Thelonectria</taxon>
    </lineage>
</organism>
<dbReference type="Gene3D" id="3.90.1200.10">
    <property type="match status" value="1"/>
</dbReference>
<dbReference type="InterPro" id="IPR011009">
    <property type="entry name" value="Kinase-like_dom_sf"/>
</dbReference>
<evidence type="ECO:0000313" key="2">
    <source>
        <dbReference type="EMBL" id="KAH6886335.1"/>
    </source>
</evidence>